<proteinExistence type="predicted"/>
<protein>
    <submittedName>
        <fullName evidence="2">Uncharacterized protein</fullName>
    </submittedName>
</protein>
<dbReference type="AlphaFoldDB" id="A0A0K2UL69"/>
<feature type="region of interest" description="Disordered" evidence="1">
    <location>
        <begin position="41"/>
        <end position="61"/>
    </location>
</feature>
<accession>A0A0K2UL69</accession>
<reference evidence="2" key="1">
    <citation type="submission" date="2014-05" db="EMBL/GenBank/DDBJ databases">
        <authorList>
            <person name="Chronopoulou M."/>
        </authorList>
    </citation>
    <scope>NUCLEOTIDE SEQUENCE</scope>
    <source>
        <tissue evidence="2">Whole organism</tissue>
    </source>
</reference>
<name>A0A0K2UL69_LEPSM</name>
<dbReference type="EMBL" id="HACA01021648">
    <property type="protein sequence ID" value="CDW39009.1"/>
    <property type="molecule type" value="Transcribed_RNA"/>
</dbReference>
<feature type="compositionally biased region" description="Polar residues" evidence="1">
    <location>
        <begin position="51"/>
        <end position="61"/>
    </location>
</feature>
<evidence type="ECO:0000313" key="2">
    <source>
        <dbReference type="EMBL" id="CDW39009.1"/>
    </source>
</evidence>
<organism evidence="2">
    <name type="scientific">Lepeophtheirus salmonis</name>
    <name type="common">Salmon louse</name>
    <name type="synonym">Caligus salmonis</name>
    <dbReference type="NCBI Taxonomy" id="72036"/>
    <lineage>
        <taxon>Eukaryota</taxon>
        <taxon>Metazoa</taxon>
        <taxon>Ecdysozoa</taxon>
        <taxon>Arthropoda</taxon>
        <taxon>Crustacea</taxon>
        <taxon>Multicrustacea</taxon>
        <taxon>Hexanauplia</taxon>
        <taxon>Copepoda</taxon>
        <taxon>Siphonostomatoida</taxon>
        <taxon>Caligidae</taxon>
        <taxon>Lepeophtheirus</taxon>
    </lineage>
</organism>
<evidence type="ECO:0000256" key="1">
    <source>
        <dbReference type="SAM" id="MobiDB-lite"/>
    </source>
</evidence>
<sequence>MLASTWGPNFSLWDSLKRETLGFVMRMKCNRIIFLVNLSPSFSPERPDPSIKSSNSRCCCR</sequence>